<accession>A0ABT4Q5A6</accession>
<feature type="transmembrane region" description="Helical" evidence="1">
    <location>
        <begin position="129"/>
        <end position="148"/>
    </location>
</feature>
<feature type="transmembrane region" description="Helical" evidence="1">
    <location>
        <begin position="382"/>
        <end position="402"/>
    </location>
</feature>
<feature type="transmembrane region" description="Helical" evidence="1">
    <location>
        <begin position="160"/>
        <end position="180"/>
    </location>
</feature>
<evidence type="ECO:0000313" key="2">
    <source>
        <dbReference type="EMBL" id="MCZ8512064.1"/>
    </source>
</evidence>
<name>A0ABT4Q5A6_9BACL</name>
<keyword evidence="1" id="KW-1133">Transmembrane helix</keyword>
<dbReference type="Proteomes" id="UP001527882">
    <property type="component" value="Unassembled WGS sequence"/>
</dbReference>
<reference evidence="2 3" key="1">
    <citation type="submission" date="2022-12" db="EMBL/GenBank/DDBJ databases">
        <title>Draft genome sequence of Paenibacillus sp. dW9.</title>
        <authorList>
            <person name="Choi E.-W."/>
            <person name="Kim D.-U."/>
        </authorList>
    </citation>
    <scope>NUCLEOTIDE SEQUENCE [LARGE SCALE GENOMIC DNA]</scope>
    <source>
        <strain evidence="3">dW9</strain>
    </source>
</reference>
<sequence length="455" mass="50058">MTNIEQVRITYRQLLSFFIPLGISAALVTISHVIINSTLARSAHPEFIIASYALPMSILGITERPAVLLRQTCSALVRDRVSFRAMSLVSMYVLGAIFVLGGLISYTPLGSWVFTHLFGASPEMVAPMVQVYRVLMFVSIFSGIRCVYHGIIIFNMRTKWLTIGMLIRLIGMYALSVYFIRTGVTSGAVGAIIFLSGMIIEAAVSLWEGGGLVRKTMPEKKPDHPIERPGQIFSFYKPLLYSSVIAVIAGPSINAFLGKTADISLSIASFAIAASLAQLVQSFFSYIHQIVLNFYRKDAQRVVRFTMMMSLVPSLLIAVLAYTPAGPFFMQHVMGVNDRLLHASLLTLRVFMLMNFIFPWLDFGNGLLMLRGQTKVMVWSQAGNVSVTLVTLSVCIMLAPGWNAMIGALAQSLGMGAELAVVLYTLRQTANAEGRLSTFSPFRNSRKSNESSESL</sequence>
<feature type="transmembrane region" description="Helical" evidence="1">
    <location>
        <begin position="88"/>
        <end position="109"/>
    </location>
</feature>
<evidence type="ECO:0000313" key="3">
    <source>
        <dbReference type="Proteomes" id="UP001527882"/>
    </source>
</evidence>
<protein>
    <submittedName>
        <fullName evidence="2">Multi antimicrobial extrusion protein MatE</fullName>
    </submittedName>
</protein>
<gene>
    <name evidence="2" type="ORF">O9H85_06410</name>
</gene>
<dbReference type="RefSeq" id="WP_269880451.1">
    <property type="nucleotide sequence ID" value="NZ_JAQAGZ010000003.1"/>
</dbReference>
<proteinExistence type="predicted"/>
<dbReference type="EMBL" id="JAQAGZ010000003">
    <property type="protein sequence ID" value="MCZ8512064.1"/>
    <property type="molecule type" value="Genomic_DNA"/>
</dbReference>
<feature type="transmembrane region" description="Helical" evidence="1">
    <location>
        <begin position="186"/>
        <end position="207"/>
    </location>
</feature>
<keyword evidence="1" id="KW-0812">Transmembrane</keyword>
<keyword evidence="3" id="KW-1185">Reference proteome</keyword>
<keyword evidence="1" id="KW-0472">Membrane</keyword>
<feature type="transmembrane region" description="Helical" evidence="1">
    <location>
        <begin position="238"/>
        <end position="257"/>
    </location>
</feature>
<feature type="transmembrane region" description="Helical" evidence="1">
    <location>
        <begin position="14"/>
        <end position="35"/>
    </location>
</feature>
<feature type="transmembrane region" description="Helical" evidence="1">
    <location>
        <begin position="408"/>
        <end position="426"/>
    </location>
</feature>
<evidence type="ECO:0000256" key="1">
    <source>
        <dbReference type="SAM" id="Phobius"/>
    </source>
</evidence>
<feature type="transmembrane region" description="Helical" evidence="1">
    <location>
        <begin position="343"/>
        <end position="361"/>
    </location>
</feature>
<feature type="transmembrane region" description="Helical" evidence="1">
    <location>
        <begin position="263"/>
        <end position="284"/>
    </location>
</feature>
<comment type="caution">
    <text evidence="2">The sequence shown here is derived from an EMBL/GenBank/DDBJ whole genome shotgun (WGS) entry which is preliminary data.</text>
</comment>
<feature type="transmembrane region" description="Helical" evidence="1">
    <location>
        <begin position="47"/>
        <end position="67"/>
    </location>
</feature>
<organism evidence="2 3">
    <name type="scientific">Paenibacillus gyeongsangnamensis</name>
    <dbReference type="NCBI Taxonomy" id="3388067"/>
    <lineage>
        <taxon>Bacteria</taxon>
        <taxon>Bacillati</taxon>
        <taxon>Bacillota</taxon>
        <taxon>Bacilli</taxon>
        <taxon>Bacillales</taxon>
        <taxon>Paenibacillaceae</taxon>
        <taxon>Paenibacillus</taxon>
    </lineage>
</organism>
<feature type="transmembrane region" description="Helical" evidence="1">
    <location>
        <begin position="305"/>
        <end position="323"/>
    </location>
</feature>